<organism evidence="3 4">
    <name type="scientific">Ancylostoma ceylanicum</name>
    <dbReference type="NCBI Taxonomy" id="53326"/>
    <lineage>
        <taxon>Eukaryota</taxon>
        <taxon>Metazoa</taxon>
        <taxon>Ecdysozoa</taxon>
        <taxon>Nematoda</taxon>
        <taxon>Chromadorea</taxon>
        <taxon>Rhabditida</taxon>
        <taxon>Rhabditina</taxon>
        <taxon>Rhabditomorpha</taxon>
        <taxon>Strongyloidea</taxon>
        <taxon>Ancylostomatidae</taxon>
        <taxon>Ancylostomatinae</taxon>
        <taxon>Ancylostoma</taxon>
    </lineage>
</organism>
<evidence type="ECO:0000313" key="3">
    <source>
        <dbReference type="EMBL" id="EPB68221.1"/>
    </source>
</evidence>
<feature type="chain" id="PRO_5002307130" description="SXP/RAL-2 family protein Ani s 5-like cation-binding domain-containing protein" evidence="1">
    <location>
        <begin position="18"/>
        <end position="190"/>
    </location>
</feature>
<feature type="signal peptide" evidence="1">
    <location>
        <begin position="1"/>
        <end position="17"/>
    </location>
</feature>
<keyword evidence="4" id="KW-1185">Reference proteome</keyword>
<keyword evidence="1" id="KW-0732">Signal</keyword>
<accession>A0A0D6LE64</accession>
<gene>
    <name evidence="3" type="ORF">ANCCEY_12686</name>
</gene>
<protein>
    <recommendedName>
        <fullName evidence="2">SXP/RAL-2 family protein Ani s 5-like cation-binding domain-containing protein</fullName>
    </recommendedName>
</protein>
<dbReference type="Pfam" id="PF02520">
    <property type="entry name" value="ANIS5_cation-bd"/>
    <property type="match status" value="1"/>
</dbReference>
<dbReference type="AlphaFoldDB" id="A0A0D6LE64"/>
<reference evidence="3 4" key="1">
    <citation type="submission" date="2013-05" db="EMBL/GenBank/DDBJ databases">
        <title>Draft genome of the parasitic nematode Anyclostoma ceylanicum.</title>
        <authorList>
            <person name="Mitreva M."/>
        </authorList>
    </citation>
    <scope>NUCLEOTIDE SEQUENCE [LARGE SCALE GENOMIC DNA]</scope>
</reference>
<dbReference type="InterPro" id="IPR003677">
    <property type="entry name" value="ANIS5_cation-bd"/>
</dbReference>
<sequence length="190" mass="21850">MLVIVIAVAAFYASAEAVIIPETPASKARIMLETPVYKGRYILLNALHKGYKEFLTLSERKDIPVKEMKEKALELAEKYGVKKQLEEFYKTRQKNSEENEKKIIAVLENAAKAYQEYRALFDESKTTAQITEEIRKMMSEKPNEFLVFTYARILMDKHTNNQKRIKLGRSTKPLFIAKRKLASAAKPTSI</sequence>
<proteinExistence type="predicted"/>
<dbReference type="Proteomes" id="UP000054495">
    <property type="component" value="Unassembled WGS sequence"/>
</dbReference>
<feature type="domain" description="SXP/RAL-2 family protein Ani s 5-like cation-binding" evidence="2">
    <location>
        <begin position="52"/>
        <end position="152"/>
    </location>
</feature>
<evidence type="ECO:0000313" key="4">
    <source>
        <dbReference type="Proteomes" id="UP000054495"/>
    </source>
</evidence>
<name>A0A0D6LE64_9BILA</name>
<evidence type="ECO:0000256" key="1">
    <source>
        <dbReference type="SAM" id="SignalP"/>
    </source>
</evidence>
<dbReference type="EMBL" id="KE125477">
    <property type="protein sequence ID" value="EPB68221.1"/>
    <property type="molecule type" value="Genomic_DNA"/>
</dbReference>
<evidence type="ECO:0000259" key="2">
    <source>
        <dbReference type="Pfam" id="PF02520"/>
    </source>
</evidence>